<evidence type="ECO:0000256" key="2">
    <source>
        <dbReference type="ARBA" id="ARBA00022857"/>
    </source>
</evidence>
<evidence type="ECO:0000256" key="5">
    <source>
        <dbReference type="PIRSR" id="PIRSR000097-2"/>
    </source>
</evidence>
<evidence type="ECO:0000259" key="7">
    <source>
        <dbReference type="Pfam" id="PF00248"/>
    </source>
</evidence>
<dbReference type="Proteomes" id="UP000542125">
    <property type="component" value="Unassembled WGS sequence"/>
</dbReference>
<keyword evidence="9" id="KW-1185">Reference proteome</keyword>
<dbReference type="PROSITE" id="PS00062">
    <property type="entry name" value="ALDOKETO_REDUCTASE_2"/>
    <property type="match status" value="1"/>
</dbReference>
<keyword evidence="3 8" id="KW-0560">Oxidoreductase</keyword>
<dbReference type="InterPro" id="IPR018170">
    <property type="entry name" value="Aldo/ket_reductase_CS"/>
</dbReference>
<dbReference type="FunFam" id="3.20.20.100:FF:000015">
    <property type="entry name" value="Oxidoreductase, aldo/keto reductase family"/>
    <property type="match status" value="1"/>
</dbReference>
<organism evidence="8 9">
    <name type="scientific">Pigmentiphaga litoralis</name>
    <dbReference type="NCBI Taxonomy" id="516702"/>
    <lineage>
        <taxon>Bacteria</taxon>
        <taxon>Pseudomonadati</taxon>
        <taxon>Pseudomonadota</taxon>
        <taxon>Betaproteobacteria</taxon>
        <taxon>Burkholderiales</taxon>
        <taxon>Alcaligenaceae</taxon>
        <taxon>Pigmentiphaga</taxon>
    </lineage>
</organism>
<dbReference type="PROSITE" id="PS00798">
    <property type="entry name" value="ALDOKETO_REDUCTASE_1"/>
    <property type="match status" value="1"/>
</dbReference>
<proteinExistence type="inferred from homology"/>
<dbReference type="SUPFAM" id="SSF51430">
    <property type="entry name" value="NAD(P)-linked oxidoreductase"/>
    <property type="match status" value="1"/>
</dbReference>
<gene>
    <name evidence="8" type="ORF">FHW18_003070</name>
</gene>
<dbReference type="InterPro" id="IPR036812">
    <property type="entry name" value="NAD(P)_OxRdtase_dom_sf"/>
</dbReference>
<feature type="binding site" evidence="5">
    <location>
        <position position="109"/>
    </location>
    <ligand>
        <name>substrate</name>
    </ligand>
</feature>
<dbReference type="InterPro" id="IPR020471">
    <property type="entry name" value="AKR"/>
</dbReference>
<reference evidence="8 9" key="1">
    <citation type="submission" date="2020-07" db="EMBL/GenBank/DDBJ databases">
        <title>Genomic Encyclopedia of Type Strains, Phase IV (KMG-V): Genome sequencing to study the core and pangenomes of soil and plant-associated prokaryotes.</title>
        <authorList>
            <person name="Whitman W."/>
        </authorList>
    </citation>
    <scope>NUCLEOTIDE SEQUENCE [LARGE SCALE GENOMIC DNA]</scope>
    <source>
        <strain evidence="8 9">SAS40</strain>
    </source>
</reference>
<evidence type="ECO:0000313" key="9">
    <source>
        <dbReference type="Proteomes" id="UP000542125"/>
    </source>
</evidence>
<comment type="similarity">
    <text evidence="1">Belongs to the aldo/keto reductase family.</text>
</comment>
<dbReference type="PANTHER" id="PTHR43827:SF3">
    <property type="entry name" value="NADP-DEPENDENT OXIDOREDUCTASE DOMAIN-CONTAINING PROTEIN"/>
    <property type="match status" value="1"/>
</dbReference>
<keyword evidence="2" id="KW-0521">NADP</keyword>
<evidence type="ECO:0000256" key="3">
    <source>
        <dbReference type="ARBA" id="ARBA00023002"/>
    </source>
</evidence>
<dbReference type="GO" id="GO:0016616">
    <property type="term" value="F:oxidoreductase activity, acting on the CH-OH group of donors, NAD or NADP as acceptor"/>
    <property type="evidence" value="ECO:0007669"/>
    <property type="project" value="UniProtKB-ARBA"/>
</dbReference>
<feature type="domain" description="NADP-dependent oxidoreductase" evidence="7">
    <location>
        <begin position="18"/>
        <end position="261"/>
    </location>
</feature>
<evidence type="ECO:0000256" key="6">
    <source>
        <dbReference type="PIRSR" id="PIRSR000097-3"/>
    </source>
</evidence>
<protein>
    <submittedName>
        <fullName evidence="8">2,5-diketo-D-gluconate reductase A</fullName>
        <ecNumber evidence="8">1.1.1.346</ecNumber>
    </submittedName>
</protein>
<dbReference type="EMBL" id="JACBYR010000001">
    <property type="protein sequence ID" value="NYE83799.1"/>
    <property type="molecule type" value="Genomic_DNA"/>
</dbReference>
<dbReference type="InterPro" id="IPR023210">
    <property type="entry name" value="NADP_OxRdtase_dom"/>
</dbReference>
<comment type="caution">
    <text evidence="8">The sequence shown here is derived from an EMBL/GenBank/DDBJ whole genome shotgun (WGS) entry which is preliminary data.</text>
</comment>
<name>A0A7Y9IVP0_9BURK</name>
<evidence type="ECO:0000256" key="1">
    <source>
        <dbReference type="ARBA" id="ARBA00007905"/>
    </source>
</evidence>
<dbReference type="RefSeq" id="WP_179587571.1">
    <property type="nucleotide sequence ID" value="NZ_JACBYR010000001.1"/>
</dbReference>
<dbReference type="EC" id="1.1.1.346" evidence="8"/>
<evidence type="ECO:0000256" key="4">
    <source>
        <dbReference type="PIRSR" id="PIRSR000097-1"/>
    </source>
</evidence>
<dbReference type="Gene3D" id="3.20.20.100">
    <property type="entry name" value="NADP-dependent oxidoreductase domain"/>
    <property type="match status" value="1"/>
</dbReference>
<dbReference type="PANTHER" id="PTHR43827">
    <property type="entry name" value="2,5-DIKETO-D-GLUCONIC ACID REDUCTASE"/>
    <property type="match status" value="1"/>
</dbReference>
<evidence type="ECO:0000313" key="8">
    <source>
        <dbReference type="EMBL" id="NYE83799.1"/>
    </source>
</evidence>
<feature type="active site" description="Proton donor" evidence="4">
    <location>
        <position position="51"/>
    </location>
</feature>
<dbReference type="Pfam" id="PF00248">
    <property type="entry name" value="Aldo_ket_red"/>
    <property type="match status" value="1"/>
</dbReference>
<accession>A0A7Y9IVP0</accession>
<feature type="site" description="Lowers pKa of active site Tyr" evidence="6">
    <location>
        <position position="76"/>
    </location>
</feature>
<sequence>MTASPTLLLNDGHALPALGFGTWPLDDAAAEQAVACAIQTGYRLIDTAARYGNETGVGRGLQQSGVPRGDLFLTSKLRGTDHGYGPALKALDATLARLDTDYLDLFLIHWPQPTRDNYVDAWRALIDLRAAGKVRSIGVSNFQPTHIDRLIDATGEAPAVNQIELNPAFSQPDLRDYHAGRRIVTQSWSPIGRGRHLADPALTFIAEKHGKTPAQVVLRWHLQLGLAAIPKTQHPDRMAENFAVFDFVLDQQDIASIQELDRGVRTGFDPDTYVED</sequence>
<dbReference type="AlphaFoldDB" id="A0A7Y9IVP0"/>
<dbReference type="PRINTS" id="PR00069">
    <property type="entry name" value="ALDKETRDTASE"/>
</dbReference>
<dbReference type="PIRSF" id="PIRSF000097">
    <property type="entry name" value="AKR"/>
    <property type="match status" value="1"/>
</dbReference>